<organism evidence="2 3">
    <name type="scientific">Hydrogenophaga bisanensis</name>
    <dbReference type="NCBI Taxonomy" id="439611"/>
    <lineage>
        <taxon>Bacteria</taxon>
        <taxon>Pseudomonadati</taxon>
        <taxon>Pseudomonadota</taxon>
        <taxon>Betaproteobacteria</taxon>
        <taxon>Burkholderiales</taxon>
        <taxon>Comamonadaceae</taxon>
        <taxon>Hydrogenophaga</taxon>
    </lineage>
</organism>
<dbReference type="Proteomes" id="UP001596495">
    <property type="component" value="Unassembled WGS sequence"/>
</dbReference>
<gene>
    <name evidence="2" type="ORF">ACFQNJ_02085</name>
</gene>
<name>A0ABW2R5W8_9BURK</name>
<dbReference type="RefSeq" id="WP_382253441.1">
    <property type="nucleotide sequence ID" value="NZ_JBHTBX010000001.1"/>
</dbReference>
<sequence>MGFGLNFASFINGMGSGLVLRDRFQAAGDAEEIRSITKARPEQSKGFTEAQGEELRRAAESGQYDIRWDEQRGSYTVTPKADSTQVGHVSQQGVTDFLGKRTAGNLSDEEEFSARQLAIAGVLDRRDPGAASRIRRDLVTSKREDQRFEWEQQRADREARAAARKEADDTELRDAMGHNPVVITRQRPDGSLEQADSRITRNANGQQGAGQQQDDAASYFQTAAPRVVSVLVKQGKLQEAQKYQEFIDSQQGRQYATMWTRGVRALSFGDTQTAMQQFEQLYNSQLFNDGLTAKFSAIDPRAGTFQIDLQDKDGKVVATEQGSANELASKAALFLDPVRAVEFQAKETAKRQSEEAVLDRQIRLESIRQQGREQAEDRRDARLAARLGVTGQARPLTTSQQRINQEIDVSRRTIAEIDPAELKRKTTPTNQWGGRNPDFDPALARAASQAARRKYGEDQDFDARGTGSSAPPSTQQGGSKVAPSAADRFKADKSMQANRLGKQTDRGYEVFDSKGKLIGYYR</sequence>
<evidence type="ECO:0000313" key="2">
    <source>
        <dbReference type="EMBL" id="MFC7433296.1"/>
    </source>
</evidence>
<protein>
    <submittedName>
        <fullName evidence="2">Uncharacterized protein</fullName>
    </submittedName>
</protein>
<evidence type="ECO:0000313" key="3">
    <source>
        <dbReference type="Proteomes" id="UP001596495"/>
    </source>
</evidence>
<feature type="region of interest" description="Disordered" evidence="1">
    <location>
        <begin position="418"/>
        <end position="508"/>
    </location>
</feature>
<comment type="caution">
    <text evidence="2">The sequence shown here is derived from an EMBL/GenBank/DDBJ whole genome shotgun (WGS) entry which is preliminary data.</text>
</comment>
<feature type="compositionally biased region" description="Polar residues" evidence="1">
    <location>
        <begin position="466"/>
        <end position="478"/>
    </location>
</feature>
<evidence type="ECO:0000256" key="1">
    <source>
        <dbReference type="SAM" id="MobiDB-lite"/>
    </source>
</evidence>
<dbReference type="EMBL" id="JBHTBX010000001">
    <property type="protein sequence ID" value="MFC7433296.1"/>
    <property type="molecule type" value="Genomic_DNA"/>
</dbReference>
<reference evidence="3" key="1">
    <citation type="journal article" date="2019" name="Int. J. Syst. Evol. Microbiol.">
        <title>The Global Catalogue of Microorganisms (GCM) 10K type strain sequencing project: providing services to taxonomists for standard genome sequencing and annotation.</title>
        <authorList>
            <consortium name="The Broad Institute Genomics Platform"/>
            <consortium name="The Broad Institute Genome Sequencing Center for Infectious Disease"/>
            <person name="Wu L."/>
            <person name="Ma J."/>
        </authorList>
    </citation>
    <scope>NUCLEOTIDE SEQUENCE [LARGE SCALE GENOMIC DNA]</scope>
    <source>
        <strain evidence="3">CCUG 54518</strain>
    </source>
</reference>
<feature type="compositionally biased region" description="Basic and acidic residues" evidence="1">
    <location>
        <begin position="454"/>
        <end position="463"/>
    </location>
</feature>
<proteinExistence type="predicted"/>
<keyword evidence="3" id="KW-1185">Reference proteome</keyword>
<accession>A0ABW2R5W8</accession>